<reference evidence="2 3" key="1">
    <citation type="submission" date="2024-03" db="EMBL/GenBank/DDBJ databases">
        <title>Natural products discovery in diverse microorganisms through a two-stage MS feature dereplication strategy.</title>
        <authorList>
            <person name="Zhang R."/>
        </authorList>
    </citation>
    <scope>NUCLEOTIDE SEQUENCE [LARGE SCALE GENOMIC DNA]</scope>
    <source>
        <strain evidence="2 3">18930</strain>
    </source>
</reference>
<dbReference type="Proteomes" id="UP001432000">
    <property type="component" value="Chromosome"/>
</dbReference>
<evidence type="ECO:0000313" key="2">
    <source>
        <dbReference type="EMBL" id="WXG66978.1"/>
    </source>
</evidence>
<dbReference type="EMBL" id="CP147846">
    <property type="protein sequence ID" value="WXG66978.1"/>
    <property type="molecule type" value="Genomic_DNA"/>
</dbReference>
<name>A0ABZ2PDD7_9NOCA</name>
<feature type="region of interest" description="Disordered" evidence="1">
    <location>
        <begin position="39"/>
        <end position="61"/>
    </location>
</feature>
<accession>A0ABZ2PDD7</accession>
<keyword evidence="3" id="KW-1185">Reference proteome</keyword>
<gene>
    <name evidence="2" type="ORF">WDS16_17125</name>
</gene>
<sequence length="159" mass="16819">MVSLQALPSTDAIAVTRAQSRTPQTIRSAVSGSLFRVNPTSTSGRATRWETPSAAATSQTTDRITVNGSPSLVSASANRISAISHTVSTICARERFSLDRQRAANTDNPATQASLAAASTDGFIAVLWLVEIPAVFPVSNIRSRISDPTDTNWAAKIPH</sequence>
<protein>
    <submittedName>
        <fullName evidence="2">Uncharacterized protein</fullName>
    </submittedName>
</protein>
<evidence type="ECO:0000256" key="1">
    <source>
        <dbReference type="SAM" id="MobiDB-lite"/>
    </source>
</evidence>
<organism evidence="2 3">
    <name type="scientific">Rhodococcus sovatensis</name>
    <dbReference type="NCBI Taxonomy" id="1805840"/>
    <lineage>
        <taxon>Bacteria</taxon>
        <taxon>Bacillati</taxon>
        <taxon>Actinomycetota</taxon>
        <taxon>Actinomycetes</taxon>
        <taxon>Mycobacteriales</taxon>
        <taxon>Nocardiaceae</taxon>
        <taxon>Rhodococcus</taxon>
    </lineage>
</organism>
<proteinExistence type="predicted"/>
<evidence type="ECO:0000313" key="3">
    <source>
        <dbReference type="Proteomes" id="UP001432000"/>
    </source>
</evidence>
<dbReference type="RefSeq" id="WP_338886406.1">
    <property type="nucleotide sequence ID" value="NZ_CP147846.1"/>
</dbReference>